<dbReference type="Gene3D" id="2.130.10.10">
    <property type="entry name" value="YVTN repeat-like/Quinoprotein amine dehydrogenase"/>
    <property type="match status" value="2"/>
</dbReference>
<feature type="domain" description="F-box" evidence="3">
    <location>
        <begin position="8"/>
        <end position="54"/>
    </location>
</feature>
<dbReference type="OMA" id="VIYSMHH"/>
<dbReference type="InterPro" id="IPR001810">
    <property type="entry name" value="F-box_dom"/>
</dbReference>
<name>A0A8T2UI11_CERRI</name>
<evidence type="ECO:0000313" key="5">
    <source>
        <dbReference type="Proteomes" id="UP000825935"/>
    </source>
</evidence>
<dbReference type="PROSITE" id="PS50181">
    <property type="entry name" value="FBOX"/>
    <property type="match status" value="1"/>
</dbReference>
<dbReference type="InterPro" id="IPR036047">
    <property type="entry name" value="F-box-like_dom_sf"/>
</dbReference>
<dbReference type="SUPFAM" id="SSF50978">
    <property type="entry name" value="WD40 repeat-like"/>
    <property type="match status" value="1"/>
</dbReference>
<keyword evidence="2" id="KW-0677">Repeat</keyword>
<dbReference type="EMBL" id="CM035412">
    <property type="protein sequence ID" value="KAH7432964.1"/>
    <property type="molecule type" value="Genomic_DNA"/>
</dbReference>
<comment type="caution">
    <text evidence="4">The sequence shown here is derived from an EMBL/GenBank/DDBJ whole genome shotgun (WGS) entry which is preliminary data.</text>
</comment>
<keyword evidence="5" id="KW-1185">Reference proteome</keyword>
<dbReference type="PANTHER" id="PTHR44436">
    <property type="entry name" value="F-BOX/WD REPEAT-CONTAINING PROTEIN 2"/>
    <property type="match status" value="1"/>
</dbReference>
<dbReference type="SMART" id="SM00256">
    <property type="entry name" value="FBOX"/>
    <property type="match status" value="1"/>
</dbReference>
<dbReference type="OrthoDB" id="538223at2759"/>
<keyword evidence="1" id="KW-0853">WD repeat</keyword>
<evidence type="ECO:0000313" key="4">
    <source>
        <dbReference type="EMBL" id="KAH7432964.1"/>
    </source>
</evidence>
<dbReference type="InterPro" id="IPR015943">
    <property type="entry name" value="WD40/YVTN_repeat-like_dom_sf"/>
</dbReference>
<sequence length="435" mass="48294">MQSKRIDSSDILFLPNDYLFKIFSLLPPSSLARCCLVCSSWNQIITNSSLWKQIYSQSKEHWLQLSSWTATTKGLNFLNDEVQSADWKSLYVKNQHTVLFVLGSVAIKEWKAHSRRVECCRLGMETLMTGSSDGVVCTWSLKTSKCLATFIVPNKGRVVDLEFYEDKILAVSGTEIYIWNRKKGSLLRRIQGYNQPLHSMCYADPEILVGCSDGTIRVFDIYSGRCARIFSRQHSDRVTCIVVDMVACILMSGSADGTVKLCDLLTGEKICCLFTSAPPTEVLCLNHVLQQNTLIGGTSRGQVHAWDISKQKILWSVRIGPNSVHSLHSQFYDTALVVAGTINGVISILDTQSGVILRTFVIAHGRKQMTMDKKNSGESKGHLVVTGHSAMDIGSSVEDSTSNVPLPILCLKTGMTKIVTTHPDGMVRVSQFKLQ</sequence>
<proteinExistence type="predicted"/>
<dbReference type="PANTHER" id="PTHR44436:SF1">
    <property type="entry name" value="F-BOX_WD REPEAT-CONTAINING PROTEIN 2"/>
    <property type="match status" value="1"/>
</dbReference>
<evidence type="ECO:0000256" key="2">
    <source>
        <dbReference type="ARBA" id="ARBA00022737"/>
    </source>
</evidence>
<accession>A0A8T2UI11</accession>
<dbReference type="InterPro" id="IPR036322">
    <property type="entry name" value="WD40_repeat_dom_sf"/>
</dbReference>
<dbReference type="SUPFAM" id="SSF81383">
    <property type="entry name" value="F-box domain"/>
    <property type="match status" value="1"/>
</dbReference>
<evidence type="ECO:0000256" key="1">
    <source>
        <dbReference type="ARBA" id="ARBA00022574"/>
    </source>
</evidence>
<dbReference type="Pfam" id="PF00400">
    <property type="entry name" value="WD40"/>
    <property type="match status" value="2"/>
</dbReference>
<evidence type="ECO:0000259" key="3">
    <source>
        <dbReference type="PROSITE" id="PS50181"/>
    </source>
</evidence>
<dbReference type="InterPro" id="IPR001680">
    <property type="entry name" value="WD40_rpt"/>
</dbReference>
<dbReference type="SMART" id="SM00320">
    <property type="entry name" value="WD40"/>
    <property type="match status" value="5"/>
</dbReference>
<gene>
    <name evidence="4" type="ORF">KP509_07G048100</name>
</gene>
<organism evidence="4 5">
    <name type="scientific">Ceratopteris richardii</name>
    <name type="common">Triangle waterfern</name>
    <dbReference type="NCBI Taxonomy" id="49495"/>
    <lineage>
        <taxon>Eukaryota</taxon>
        <taxon>Viridiplantae</taxon>
        <taxon>Streptophyta</taxon>
        <taxon>Embryophyta</taxon>
        <taxon>Tracheophyta</taxon>
        <taxon>Polypodiopsida</taxon>
        <taxon>Polypodiidae</taxon>
        <taxon>Polypodiales</taxon>
        <taxon>Pteridineae</taxon>
        <taxon>Pteridaceae</taxon>
        <taxon>Parkerioideae</taxon>
        <taxon>Ceratopteris</taxon>
    </lineage>
</organism>
<protein>
    <recommendedName>
        <fullName evidence="3">F-box domain-containing protein</fullName>
    </recommendedName>
</protein>
<dbReference type="Pfam" id="PF12937">
    <property type="entry name" value="F-box-like"/>
    <property type="match status" value="1"/>
</dbReference>
<dbReference type="AlphaFoldDB" id="A0A8T2UI11"/>
<dbReference type="InterPro" id="IPR042627">
    <property type="entry name" value="FBXW2"/>
</dbReference>
<dbReference type="Gene3D" id="1.20.1280.50">
    <property type="match status" value="1"/>
</dbReference>
<dbReference type="Proteomes" id="UP000825935">
    <property type="component" value="Chromosome 7"/>
</dbReference>
<reference evidence="4" key="1">
    <citation type="submission" date="2021-08" db="EMBL/GenBank/DDBJ databases">
        <title>WGS assembly of Ceratopteris richardii.</title>
        <authorList>
            <person name="Marchant D.B."/>
            <person name="Chen G."/>
            <person name="Jenkins J."/>
            <person name="Shu S."/>
            <person name="Leebens-Mack J."/>
            <person name="Grimwood J."/>
            <person name="Schmutz J."/>
            <person name="Soltis P."/>
            <person name="Soltis D."/>
            <person name="Chen Z.-H."/>
        </authorList>
    </citation>
    <scope>NUCLEOTIDE SEQUENCE</scope>
    <source>
        <strain evidence="4">Whitten #5841</strain>
        <tissue evidence="4">Leaf</tissue>
    </source>
</reference>